<dbReference type="VEuPathDB" id="ToxoDB:TGP89_421180"/>
<comment type="caution">
    <text evidence="2">The sequence shown here is derived from an EMBL/GenBank/DDBJ whole genome shotgun (WGS) entry which is preliminary data.</text>
</comment>
<feature type="compositionally biased region" description="Basic and acidic residues" evidence="1">
    <location>
        <begin position="1"/>
        <end position="28"/>
    </location>
</feature>
<name>A0A086JA66_TOXGO</name>
<evidence type="ECO:0000313" key="3">
    <source>
        <dbReference type="Proteomes" id="UP000028828"/>
    </source>
</evidence>
<dbReference type="EMBL" id="AEYI02002242">
    <property type="protein sequence ID" value="KFG29034.1"/>
    <property type="molecule type" value="Genomic_DNA"/>
</dbReference>
<evidence type="ECO:0000256" key="1">
    <source>
        <dbReference type="SAM" id="MobiDB-lite"/>
    </source>
</evidence>
<feature type="region of interest" description="Disordered" evidence="1">
    <location>
        <begin position="1"/>
        <end position="73"/>
    </location>
</feature>
<organism evidence="2 3">
    <name type="scientific">Toxoplasma gondii p89</name>
    <dbReference type="NCBI Taxonomy" id="943119"/>
    <lineage>
        <taxon>Eukaryota</taxon>
        <taxon>Sar</taxon>
        <taxon>Alveolata</taxon>
        <taxon>Apicomplexa</taxon>
        <taxon>Conoidasida</taxon>
        <taxon>Coccidia</taxon>
        <taxon>Eucoccidiorida</taxon>
        <taxon>Eimeriorina</taxon>
        <taxon>Sarcocystidae</taxon>
        <taxon>Toxoplasma</taxon>
    </lineage>
</organism>
<gene>
    <name evidence="2" type="ORF">TGP89_421180</name>
</gene>
<evidence type="ECO:0000313" key="2">
    <source>
        <dbReference type="EMBL" id="KFG29034.1"/>
    </source>
</evidence>
<dbReference type="Proteomes" id="UP000028828">
    <property type="component" value="Unassembled WGS sequence"/>
</dbReference>
<accession>A0A086JA66</accession>
<proteinExistence type="predicted"/>
<dbReference type="AlphaFoldDB" id="A0A086JA66"/>
<sequence length="145" mass="16826">MQDRAEIRRRERTMKIGEKRRNEGEHAARGTHRHQMAAGSGEKEKEKLKKRLMRRTGETGASGKAGTRNVEVKSRWSMCEAEKKEVDCSSGKSEELRGSLLHQPWRACVRVTGSSEKWMQTREKKLRGEYARVATKKQTLPRRQY</sequence>
<reference evidence="2 3" key="1">
    <citation type="submission" date="2014-03" db="EMBL/GenBank/DDBJ databases">
        <authorList>
            <person name="Sibley D."/>
            <person name="Venepally P."/>
            <person name="Karamycheva S."/>
            <person name="Hadjithomas M."/>
            <person name="Khan A."/>
            <person name="Brunk B."/>
            <person name="Roos D."/>
            <person name="Caler E."/>
            <person name="Lorenzi H."/>
        </authorList>
    </citation>
    <scope>NUCLEOTIDE SEQUENCE [LARGE SCALE GENOMIC DNA]</scope>
    <source>
        <strain evidence="3">p89</strain>
    </source>
</reference>
<protein>
    <submittedName>
        <fullName evidence="2">Uncharacterized protein</fullName>
    </submittedName>
</protein>